<feature type="region of interest" description="Disordered" evidence="5">
    <location>
        <begin position="376"/>
        <end position="402"/>
    </location>
</feature>
<dbReference type="EMBL" id="CP063656">
    <property type="protein sequence ID" value="QOW19266.1"/>
    <property type="molecule type" value="Genomic_DNA"/>
</dbReference>
<keyword evidence="4" id="KW-0865">Zymogen</keyword>
<evidence type="ECO:0000313" key="7">
    <source>
        <dbReference type="Proteomes" id="UP000594059"/>
    </source>
</evidence>
<dbReference type="Proteomes" id="UP000594059">
    <property type="component" value="Chromosome"/>
</dbReference>
<keyword evidence="3" id="KW-0378">Hydrolase</keyword>
<organism evidence="6 7">
    <name type="scientific">Novilysobacter ciconiae</name>
    <dbReference type="NCBI Taxonomy" id="2781022"/>
    <lineage>
        <taxon>Bacteria</taxon>
        <taxon>Pseudomonadati</taxon>
        <taxon>Pseudomonadota</taxon>
        <taxon>Gammaproteobacteria</taxon>
        <taxon>Lysobacterales</taxon>
        <taxon>Lysobacteraceae</taxon>
        <taxon>Novilysobacter</taxon>
    </lineage>
</organism>
<dbReference type="PANTHER" id="PTHR43199:SF1">
    <property type="entry name" value="GLUTATHIONE HYDROLASE PROENZYME"/>
    <property type="match status" value="1"/>
</dbReference>
<name>A0A7S6UFD1_9GAMM</name>
<reference evidence="6 7" key="1">
    <citation type="submission" date="2020-10" db="EMBL/GenBank/DDBJ databases">
        <title>complete genome sequencing of Lysobacter sp. H21R20.</title>
        <authorList>
            <person name="Bae J.-W."/>
            <person name="Lee S.-Y."/>
        </authorList>
    </citation>
    <scope>NUCLEOTIDE SEQUENCE [LARGE SCALE GENOMIC DNA]</scope>
    <source>
        <strain evidence="6 7">H21R20</strain>
    </source>
</reference>
<keyword evidence="2 6" id="KW-0808">Transferase</keyword>
<evidence type="ECO:0000256" key="2">
    <source>
        <dbReference type="ARBA" id="ARBA00022679"/>
    </source>
</evidence>
<evidence type="ECO:0000313" key="6">
    <source>
        <dbReference type="EMBL" id="QOW19266.1"/>
    </source>
</evidence>
<dbReference type="PANTHER" id="PTHR43199">
    <property type="entry name" value="GLUTATHIONE HYDROLASE"/>
    <property type="match status" value="1"/>
</dbReference>
<dbReference type="RefSeq" id="WP_193984657.1">
    <property type="nucleotide sequence ID" value="NZ_CP063656.1"/>
</dbReference>
<dbReference type="PRINTS" id="PR01210">
    <property type="entry name" value="GGTRANSPTASE"/>
</dbReference>
<gene>
    <name evidence="6" type="ORF">INQ41_11635</name>
</gene>
<dbReference type="KEGG" id="lcic:INQ41_11635"/>
<keyword evidence="7" id="KW-1185">Reference proteome</keyword>
<proteinExistence type="inferred from homology"/>
<protein>
    <submittedName>
        <fullName evidence="6">Gamma-glutamyltransferase family protein</fullName>
    </submittedName>
</protein>
<accession>A0A7S6UFD1</accession>
<dbReference type="InterPro" id="IPR051792">
    <property type="entry name" value="GGT_bact"/>
</dbReference>
<evidence type="ECO:0000256" key="3">
    <source>
        <dbReference type="ARBA" id="ARBA00022801"/>
    </source>
</evidence>
<dbReference type="AlphaFoldDB" id="A0A7S6UFD1"/>
<dbReference type="Gene3D" id="1.10.246.130">
    <property type="match status" value="1"/>
</dbReference>
<evidence type="ECO:0000256" key="4">
    <source>
        <dbReference type="ARBA" id="ARBA00023145"/>
    </source>
</evidence>
<dbReference type="GO" id="GO:0016787">
    <property type="term" value="F:hydrolase activity"/>
    <property type="evidence" value="ECO:0007669"/>
    <property type="project" value="UniProtKB-KW"/>
</dbReference>
<dbReference type="InterPro" id="IPR043137">
    <property type="entry name" value="GGT_ssub_C"/>
</dbReference>
<dbReference type="Pfam" id="PF01019">
    <property type="entry name" value="G_glu_transpept"/>
    <property type="match status" value="1"/>
</dbReference>
<evidence type="ECO:0000256" key="1">
    <source>
        <dbReference type="ARBA" id="ARBA00009381"/>
    </source>
</evidence>
<dbReference type="InterPro" id="IPR043138">
    <property type="entry name" value="GGT_lsub"/>
</dbReference>
<dbReference type="InterPro" id="IPR029055">
    <property type="entry name" value="Ntn_hydrolases_N"/>
</dbReference>
<dbReference type="SUPFAM" id="SSF56235">
    <property type="entry name" value="N-terminal nucleophile aminohydrolases (Ntn hydrolases)"/>
    <property type="match status" value="1"/>
</dbReference>
<evidence type="ECO:0000256" key="5">
    <source>
        <dbReference type="SAM" id="MobiDB-lite"/>
    </source>
</evidence>
<comment type="similarity">
    <text evidence="1">Belongs to the gamma-glutamyltransferase family.</text>
</comment>
<dbReference type="GO" id="GO:0016740">
    <property type="term" value="F:transferase activity"/>
    <property type="evidence" value="ECO:0007669"/>
    <property type="project" value="UniProtKB-KW"/>
</dbReference>
<sequence>MIKILRSGTVPAPLKARLSFDRRLPLGVLLLTALLGACQTTPAPVADDVRTSAVVVAANPLAVDAGTAVLRRGGTAMDAAVAVQLMLGLVEPQSSGIGGGAIIMAYDARSQAVTSYIGREAAPALADGSLFQGEDGKPMSRGDAMLSGGATGVPGAVAVFSQAQREHGKLAWDQLFAETIEKAEQGFQVTPRLEEHIDGTFPQASAPDVRRFFSHPDGRPMRTGDLLRNPEYAATLRKLAQGNAPAFYRGELAEAIVARTHESPRPGRLSTRDLAGYAPEKSEPLCRLLRTYILCVPRPPTSGVGLLQLMAMLDATDIDRRGPEDPQSWFLFAEASRIMYADRDQYVGDPRFDEVPVDGLLAAAYVDQRRALIGKTAAPSHAHGQPAGAASHGPDRTEEPGGTSHFVVVDRWGNAVSVTTTIESFFGSGRMVDGFFLNNQLTDFSWSSGSDPDAANAIEGGKRPRSSMTPVIILDRDGRFVGALGSPGGSAIPAYIAKTLVGLVYWDLSLQDAVALPNLVARGQRFNGEASRFAPDMLDALSQRGMTVRAGSGEDSGLHGVFYRDGVLEWAADPRREGVGKEVVQ</sequence>
<dbReference type="Gene3D" id="3.60.20.40">
    <property type="match status" value="1"/>
</dbReference>